<evidence type="ECO:0000256" key="6">
    <source>
        <dbReference type="ARBA" id="ARBA00023136"/>
    </source>
</evidence>
<dbReference type="InterPro" id="IPR001757">
    <property type="entry name" value="P_typ_ATPase"/>
</dbReference>
<dbReference type="OrthoDB" id="438550at2"/>
<keyword evidence="7" id="KW-0547">Nucleotide-binding</keyword>
<dbReference type="InterPro" id="IPR044492">
    <property type="entry name" value="P_typ_ATPase_HD_dom"/>
</dbReference>
<dbReference type="Gene3D" id="3.40.50.1000">
    <property type="entry name" value="HAD superfamily/HAD-like"/>
    <property type="match status" value="1"/>
</dbReference>
<dbReference type="NCBIfam" id="TIGR01494">
    <property type="entry name" value="ATPase_P-type"/>
    <property type="match status" value="1"/>
</dbReference>
<dbReference type="InterPro" id="IPR008250">
    <property type="entry name" value="ATPase_P-typ_transduc_dom_A_sf"/>
</dbReference>
<dbReference type="EMBL" id="AP018174">
    <property type="protein sequence ID" value="BAY18360.1"/>
    <property type="molecule type" value="Genomic_DNA"/>
</dbReference>
<dbReference type="Gene3D" id="3.40.1110.10">
    <property type="entry name" value="Calcium-transporting ATPase, cytoplasmic domain N"/>
    <property type="match status" value="1"/>
</dbReference>
<dbReference type="GO" id="GO:0019829">
    <property type="term" value="F:ATPase-coupled monoatomic cation transmembrane transporter activity"/>
    <property type="evidence" value="ECO:0007669"/>
    <property type="project" value="InterPro"/>
</dbReference>
<reference evidence="10 11" key="1">
    <citation type="submission" date="2017-06" db="EMBL/GenBank/DDBJ databases">
        <title>Genome sequencing of cyanobaciteial culture collection at National Institute for Environmental Studies (NIES).</title>
        <authorList>
            <person name="Hirose Y."/>
            <person name="Shimura Y."/>
            <person name="Fujisawa T."/>
            <person name="Nakamura Y."/>
            <person name="Kawachi M."/>
        </authorList>
    </citation>
    <scope>NUCLEOTIDE SEQUENCE [LARGE SCALE GENOMIC DNA]</scope>
    <source>
        <strain evidence="10 11">NIES-21</strain>
    </source>
</reference>
<dbReference type="InterPro" id="IPR051014">
    <property type="entry name" value="Cation_Transport_ATPase_IB"/>
</dbReference>
<dbReference type="GO" id="GO:0046872">
    <property type="term" value="F:metal ion binding"/>
    <property type="evidence" value="ECO:0007669"/>
    <property type="project" value="UniProtKB-KW"/>
</dbReference>
<accession>A0A1Z4GLI3</accession>
<dbReference type="InterPro" id="IPR036412">
    <property type="entry name" value="HAD-like_sf"/>
</dbReference>
<dbReference type="InterPro" id="IPR023299">
    <property type="entry name" value="ATPase_P-typ_cyto_dom_N"/>
</dbReference>
<dbReference type="NCBIfam" id="TIGR01525">
    <property type="entry name" value="ATPase-IB_hvy"/>
    <property type="match status" value="1"/>
</dbReference>
<dbReference type="InterPro" id="IPR023214">
    <property type="entry name" value="HAD_sf"/>
</dbReference>
<dbReference type="PROSITE" id="PS00154">
    <property type="entry name" value="ATPASE_E1_E2"/>
    <property type="match status" value="1"/>
</dbReference>
<dbReference type="InterPro" id="IPR027256">
    <property type="entry name" value="P-typ_ATPase_IB"/>
</dbReference>
<dbReference type="InterPro" id="IPR018303">
    <property type="entry name" value="ATPase_P-typ_P_site"/>
</dbReference>
<dbReference type="PANTHER" id="PTHR48085:SF5">
    <property type="entry name" value="CADMIUM_ZINC-TRANSPORTING ATPASE HMA4-RELATED"/>
    <property type="match status" value="1"/>
</dbReference>
<dbReference type="GO" id="GO:0005524">
    <property type="term" value="F:ATP binding"/>
    <property type="evidence" value="ECO:0007669"/>
    <property type="project" value="UniProtKB-UniRule"/>
</dbReference>
<dbReference type="Proteomes" id="UP000218287">
    <property type="component" value="Chromosome"/>
</dbReference>
<dbReference type="SUPFAM" id="SSF56784">
    <property type="entry name" value="HAD-like"/>
    <property type="match status" value="1"/>
</dbReference>
<evidence type="ECO:0000259" key="9">
    <source>
        <dbReference type="Pfam" id="PF00122"/>
    </source>
</evidence>
<evidence type="ECO:0000256" key="3">
    <source>
        <dbReference type="ARBA" id="ARBA00022692"/>
    </source>
</evidence>
<dbReference type="SFLD" id="SFLDS00003">
    <property type="entry name" value="Haloacid_Dehalogenase"/>
    <property type="match status" value="1"/>
</dbReference>
<keyword evidence="5" id="KW-1133">Transmembrane helix</keyword>
<organism evidence="10 11">
    <name type="scientific">Anabaenopsis circularis NIES-21</name>
    <dbReference type="NCBI Taxonomy" id="1085406"/>
    <lineage>
        <taxon>Bacteria</taxon>
        <taxon>Bacillati</taxon>
        <taxon>Cyanobacteriota</taxon>
        <taxon>Cyanophyceae</taxon>
        <taxon>Nostocales</taxon>
        <taxon>Nodulariaceae</taxon>
        <taxon>Anabaenopsis</taxon>
    </lineage>
</organism>
<sequence length="782" mass="83822">MTPLTAQLVSPAVKKSSETEAKEEVPLGAKVYETVSTVVLAPQSYQSKNSKASLAKNYKRSHQPISQVVYSVVHTVPGRMRLRIPKLRDSNAYMQRLQTLLEVDPLVTSVRIKPTAASLVVTYKSSQVSDTKMRSRLSCLIMTANDGNVVLLDQKKSIDIKPKEDAAESAWPGLQLSAVATGLAVLGGPLGFAVPPIMVAGTIALATLPVFQRAIAGIVIQRKLTIDVLDLLAIVITTVQGQFLTPALMLSLIEIGENIRDRTARSSKMQTLDLLNSLGQFVWVERDGEKVQISIKEVSSGDTVIVYPGEQVPVDGSIIRGKALLDEQKLTGESVPVLKSKGQPVFASTLVREGSIYILAERIGNDTRAGQSIKLMEEAPVHDTRMENCAIKIAEKAVIPTLLLGAGVFAVTRNAARAASVLTLDFATGIRVSVPTTVLAALTYAARHGILIRSGRALEQLAEVDTIVFDKTGTLTKGEVAVIGVDSFHPEVSSDKVLAIAAAAEQRLTHPVAEAVIRYAEAQQTVIPSRSKWNYKLGLGVEAEIYGEPVYVGSERFLRQQSVNMEVLNDSNRINSVIYVASNGQLLGRIKYSDVLRPETREVINHLLTVEGVEVHILTGDNQRTAKAVAAELGIAPANTHAEAFPEQKAAVVRELHEQGKTVAFVGDGINDSPALAYADVSVSFAHGSEIARETADVVLMENDLHGILEAIALARNAKKLIRQNTSIVAIPNIAAMAIAVLFGLNPLGATVVNNGSTIVAGVNGLRPILKNSPKKALSSAR</sequence>
<name>A0A1Z4GLI3_9CYAN</name>
<dbReference type="GO" id="GO:0005886">
    <property type="term" value="C:plasma membrane"/>
    <property type="evidence" value="ECO:0007669"/>
    <property type="project" value="UniProtKB-SubCell"/>
</dbReference>
<dbReference type="AlphaFoldDB" id="A0A1Z4GLI3"/>
<keyword evidence="7" id="KW-0479">Metal-binding</keyword>
<dbReference type="InterPro" id="IPR059000">
    <property type="entry name" value="ATPase_P-type_domA"/>
</dbReference>
<keyword evidence="6" id="KW-0472">Membrane</keyword>
<evidence type="ECO:0000256" key="5">
    <source>
        <dbReference type="ARBA" id="ARBA00022989"/>
    </source>
</evidence>
<feature type="domain" description="P-type ATPase A" evidence="9">
    <location>
        <begin position="282"/>
        <end position="377"/>
    </location>
</feature>
<dbReference type="SFLD" id="SFLDF00027">
    <property type="entry name" value="p-type_atpase"/>
    <property type="match status" value="1"/>
</dbReference>
<proteinExistence type="inferred from homology"/>
<dbReference type="SFLD" id="SFLDG00002">
    <property type="entry name" value="C1.7:_P-type_atpase_like"/>
    <property type="match status" value="1"/>
</dbReference>
<dbReference type="Pfam" id="PF19991">
    <property type="entry name" value="HMA_2"/>
    <property type="match status" value="1"/>
</dbReference>
<keyword evidence="3" id="KW-0812">Transmembrane</keyword>
<evidence type="ECO:0000256" key="7">
    <source>
        <dbReference type="RuleBase" id="RU362081"/>
    </source>
</evidence>
<evidence type="ECO:0000256" key="1">
    <source>
        <dbReference type="ARBA" id="ARBA00004141"/>
    </source>
</evidence>
<protein>
    <submittedName>
        <fullName evidence="10">Cd/Co/Hg/Pb/Zn-translocating P-type ATPase</fullName>
    </submittedName>
</protein>
<dbReference type="PRINTS" id="PR00120">
    <property type="entry name" value="HATPASE"/>
</dbReference>
<dbReference type="Gene3D" id="2.70.150.10">
    <property type="entry name" value="Calcium-transporting ATPase, cytoplasmic transduction domain A"/>
    <property type="match status" value="1"/>
</dbReference>
<evidence type="ECO:0000256" key="4">
    <source>
        <dbReference type="ARBA" id="ARBA00022967"/>
    </source>
</evidence>
<comment type="similarity">
    <text evidence="2 7">Belongs to the cation transport ATPase (P-type) (TC 3.A.3) family. Type IB subfamily.</text>
</comment>
<dbReference type="NCBIfam" id="TIGR01512">
    <property type="entry name" value="ATPase-IB2_Cd"/>
    <property type="match status" value="1"/>
</dbReference>
<evidence type="ECO:0000313" key="10">
    <source>
        <dbReference type="EMBL" id="BAY18360.1"/>
    </source>
</evidence>
<evidence type="ECO:0000313" key="11">
    <source>
        <dbReference type="Proteomes" id="UP000218287"/>
    </source>
</evidence>
<evidence type="ECO:0000256" key="8">
    <source>
        <dbReference type="SAM" id="MobiDB-lite"/>
    </source>
</evidence>
<keyword evidence="7" id="KW-1003">Cell membrane</keyword>
<keyword evidence="11" id="KW-1185">Reference proteome</keyword>
<feature type="region of interest" description="Disordered" evidence="8">
    <location>
        <begin position="1"/>
        <end position="20"/>
    </location>
</feature>
<gene>
    <name evidence="10" type="ORF">NIES21_42060</name>
</gene>
<dbReference type="Pfam" id="PF00702">
    <property type="entry name" value="Hydrolase"/>
    <property type="match status" value="1"/>
</dbReference>
<dbReference type="PANTHER" id="PTHR48085">
    <property type="entry name" value="CADMIUM/ZINC-TRANSPORTING ATPASE HMA2-RELATED"/>
    <property type="match status" value="1"/>
</dbReference>
<dbReference type="Pfam" id="PF00122">
    <property type="entry name" value="E1-E2_ATPase"/>
    <property type="match status" value="1"/>
</dbReference>
<dbReference type="PRINTS" id="PR00119">
    <property type="entry name" value="CATATPASE"/>
</dbReference>
<keyword evidence="7" id="KW-0067">ATP-binding</keyword>
<dbReference type="GO" id="GO:0016887">
    <property type="term" value="F:ATP hydrolysis activity"/>
    <property type="evidence" value="ECO:0007669"/>
    <property type="project" value="InterPro"/>
</dbReference>
<comment type="subcellular location">
    <subcellularLocation>
        <location evidence="7">Cell membrane</location>
    </subcellularLocation>
    <subcellularLocation>
        <location evidence="1">Membrane</location>
        <topology evidence="1">Multi-pass membrane protein</topology>
    </subcellularLocation>
</comment>
<keyword evidence="4" id="KW-1278">Translocase</keyword>
<dbReference type="SUPFAM" id="SSF81653">
    <property type="entry name" value="Calcium ATPase, transduction domain A"/>
    <property type="match status" value="1"/>
</dbReference>
<evidence type="ECO:0000256" key="2">
    <source>
        <dbReference type="ARBA" id="ARBA00006024"/>
    </source>
</evidence>